<evidence type="ECO:0000256" key="4">
    <source>
        <dbReference type="ARBA" id="ARBA00022692"/>
    </source>
</evidence>
<dbReference type="GO" id="GO:0005886">
    <property type="term" value="C:plasma membrane"/>
    <property type="evidence" value="ECO:0007669"/>
    <property type="project" value="UniProtKB-SubCell"/>
</dbReference>
<dbReference type="PANTHER" id="PTHR36835">
    <property type="entry name" value="CYTOCHROME BO(3) UBIQUINOL OXIDASE SUBUNIT 4"/>
    <property type="match status" value="1"/>
</dbReference>
<feature type="transmembrane region" description="Helical" evidence="7">
    <location>
        <begin position="24"/>
        <end position="42"/>
    </location>
</feature>
<keyword evidence="5 7" id="KW-1133">Transmembrane helix</keyword>
<evidence type="ECO:0000256" key="3">
    <source>
        <dbReference type="ARBA" id="ARBA00022475"/>
    </source>
</evidence>
<proteinExistence type="inferred from homology"/>
<evidence type="ECO:0000256" key="2">
    <source>
        <dbReference type="ARBA" id="ARBA00008079"/>
    </source>
</evidence>
<evidence type="ECO:0000256" key="5">
    <source>
        <dbReference type="ARBA" id="ARBA00022989"/>
    </source>
</evidence>
<reference evidence="8 9" key="1">
    <citation type="submission" date="2020-12" db="EMBL/GenBank/DDBJ databases">
        <title>WGS of Thermoactinomyces spp.</title>
        <authorList>
            <person name="Cheng K."/>
        </authorList>
    </citation>
    <scope>NUCLEOTIDE SEQUENCE [LARGE SCALE GENOMIC DNA]</scope>
    <source>
        <strain evidence="9">CICC 10671\DSM 43846</strain>
    </source>
</reference>
<dbReference type="EMBL" id="JAECVW010000010">
    <property type="protein sequence ID" value="MBH8596133.1"/>
    <property type="molecule type" value="Genomic_DNA"/>
</dbReference>
<dbReference type="GO" id="GO:0015078">
    <property type="term" value="F:proton transmembrane transporter activity"/>
    <property type="evidence" value="ECO:0007669"/>
    <property type="project" value="TreeGrafter"/>
</dbReference>
<dbReference type="InterPro" id="IPR005171">
    <property type="entry name" value="Cyt_c_oxidase_su4_prok"/>
</dbReference>
<dbReference type="GO" id="GO:0015990">
    <property type="term" value="P:electron transport coupled proton transport"/>
    <property type="evidence" value="ECO:0007669"/>
    <property type="project" value="TreeGrafter"/>
</dbReference>
<dbReference type="PANTHER" id="PTHR36835:SF1">
    <property type="entry name" value="CYTOCHROME BO(3) UBIQUINOL OXIDASE SUBUNIT 4"/>
    <property type="match status" value="1"/>
</dbReference>
<keyword evidence="4 7" id="KW-0812">Transmembrane</keyword>
<keyword evidence="9" id="KW-1185">Reference proteome</keyword>
<gene>
    <name evidence="8" type="ORF">I8U20_12560</name>
</gene>
<dbReference type="InterPro" id="IPR050968">
    <property type="entry name" value="Cytochrome_c_oxidase_bac_sub4"/>
</dbReference>
<evidence type="ECO:0000313" key="9">
    <source>
        <dbReference type="Proteomes" id="UP000633619"/>
    </source>
</evidence>
<dbReference type="Proteomes" id="UP000633619">
    <property type="component" value="Unassembled WGS sequence"/>
</dbReference>
<evidence type="ECO:0000256" key="7">
    <source>
        <dbReference type="SAM" id="Phobius"/>
    </source>
</evidence>
<comment type="similarity">
    <text evidence="2">Belongs to the cytochrome c oxidase bacterial subunit 4 family.</text>
</comment>
<keyword evidence="3" id="KW-1003">Cell membrane</keyword>
<dbReference type="RefSeq" id="WP_181732809.1">
    <property type="nucleotide sequence ID" value="NZ_JACEIR010000012.1"/>
</dbReference>
<feature type="transmembrane region" description="Helical" evidence="7">
    <location>
        <begin position="80"/>
        <end position="101"/>
    </location>
</feature>
<dbReference type="GO" id="GO:0009486">
    <property type="term" value="F:cytochrome bo3 ubiquinol oxidase activity"/>
    <property type="evidence" value="ECO:0007669"/>
    <property type="project" value="TreeGrafter"/>
</dbReference>
<dbReference type="Pfam" id="PF03626">
    <property type="entry name" value="COX4_pro"/>
    <property type="match status" value="1"/>
</dbReference>
<evidence type="ECO:0000256" key="6">
    <source>
        <dbReference type="ARBA" id="ARBA00023136"/>
    </source>
</evidence>
<feature type="transmembrane region" description="Helical" evidence="7">
    <location>
        <begin position="54"/>
        <end position="73"/>
    </location>
</feature>
<dbReference type="GO" id="GO:0009319">
    <property type="term" value="C:cytochrome o ubiquinol oxidase complex"/>
    <property type="evidence" value="ECO:0007669"/>
    <property type="project" value="TreeGrafter"/>
</dbReference>
<accession>A0A8I1AHM1</accession>
<evidence type="ECO:0000313" key="8">
    <source>
        <dbReference type="EMBL" id="MBH8596133.1"/>
    </source>
</evidence>
<name>A0A8I1AHM1_THEIN</name>
<comment type="caution">
    <text evidence="8">The sequence shown here is derived from an EMBL/GenBank/DDBJ whole genome shotgun (WGS) entry which is preliminary data.</text>
</comment>
<organism evidence="8 9">
    <name type="scientific">Thermoactinomyces intermedius</name>
    <dbReference type="NCBI Taxonomy" id="2024"/>
    <lineage>
        <taxon>Bacteria</taxon>
        <taxon>Bacillati</taxon>
        <taxon>Bacillota</taxon>
        <taxon>Bacilli</taxon>
        <taxon>Bacillales</taxon>
        <taxon>Thermoactinomycetaceae</taxon>
        <taxon>Thermoactinomyces</taxon>
    </lineage>
</organism>
<dbReference type="AlphaFoldDB" id="A0A8I1AHM1"/>
<sequence>MAQQVSQSSNGQSANKSERVTKHLISFAVMIVLTAAAFYLVATDVAPEHLVLPVLLILGALQVFLQLFTFMHLDQKGTAFYRIFIVAGIFFAVVCVVGIFLM</sequence>
<evidence type="ECO:0000256" key="1">
    <source>
        <dbReference type="ARBA" id="ARBA00004651"/>
    </source>
</evidence>
<protein>
    <submittedName>
        <fullName evidence="8">Cytochrome C oxidase subunit IV family protein</fullName>
    </submittedName>
</protein>
<dbReference type="GO" id="GO:0019646">
    <property type="term" value="P:aerobic electron transport chain"/>
    <property type="evidence" value="ECO:0007669"/>
    <property type="project" value="TreeGrafter"/>
</dbReference>
<keyword evidence="6 7" id="KW-0472">Membrane</keyword>
<comment type="subcellular location">
    <subcellularLocation>
        <location evidence="1">Cell membrane</location>
        <topology evidence="1">Multi-pass membrane protein</topology>
    </subcellularLocation>
</comment>